<proteinExistence type="predicted"/>
<reference evidence="2" key="1">
    <citation type="submission" date="2023-10" db="EMBL/GenBank/DDBJ databases">
        <title>Genome assemblies of two species of porcelain crab, Petrolisthes cinctipes and Petrolisthes manimaculis (Anomura: Porcellanidae).</title>
        <authorList>
            <person name="Angst P."/>
        </authorList>
    </citation>
    <scope>NUCLEOTIDE SEQUENCE</scope>
    <source>
        <strain evidence="2">PB745_01</strain>
        <tissue evidence="2">Gill</tissue>
    </source>
</reference>
<dbReference type="Gene3D" id="3.40.50.300">
    <property type="entry name" value="P-loop containing nucleotide triphosphate hydrolases"/>
    <property type="match status" value="1"/>
</dbReference>
<accession>A0AAE1GIP4</accession>
<dbReference type="GO" id="GO:0006260">
    <property type="term" value="P:DNA replication"/>
    <property type="evidence" value="ECO:0007669"/>
    <property type="project" value="TreeGrafter"/>
</dbReference>
<sequence>MKYKSVDTVPDDDQVVNYPAEFLNSLDPPGMPPHNLELKLGCPIMLLRNLNPPKLCNGTRLRVKTMMPRLVEATILTGKGKGEDVFIPKIPLRPSDCPIQFQRLQFPIRLSYAMTINKSQGQSLKVVGLNLKDQVFSHGQLYVGCSRVADEKNLYVMSSTGVVKNVVYQEPLQ</sequence>
<organism evidence="2 3">
    <name type="scientific">Petrolisthes cinctipes</name>
    <name type="common">Flat porcelain crab</name>
    <dbReference type="NCBI Taxonomy" id="88211"/>
    <lineage>
        <taxon>Eukaryota</taxon>
        <taxon>Metazoa</taxon>
        <taxon>Ecdysozoa</taxon>
        <taxon>Arthropoda</taxon>
        <taxon>Crustacea</taxon>
        <taxon>Multicrustacea</taxon>
        <taxon>Malacostraca</taxon>
        <taxon>Eumalacostraca</taxon>
        <taxon>Eucarida</taxon>
        <taxon>Decapoda</taxon>
        <taxon>Pleocyemata</taxon>
        <taxon>Anomura</taxon>
        <taxon>Galatheoidea</taxon>
        <taxon>Porcellanidae</taxon>
        <taxon>Petrolisthes</taxon>
    </lineage>
</organism>
<dbReference type="CDD" id="cd18809">
    <property type="entry name" value="SF1_C_RecD"/>
    <property type="match status" value="1"/>
</dbReference>
<dbReference type="PANTHER" id="PTHR23274">
    <property type="entry name" value="DNA HELICASE-RELATED"/>
    <property type="match status" value="1"/>
</dbReference>
<dbReference type="EMBL" id="JAWQEG010000432">
    <property type="protein sequence ID" value="KAK3890298.1"/>
    <property type="molecule type" value="Genomic_DNA"/>
</dbReference>
<keyword evidence="3" id="KW-1185">Reference proteome</keyword>
<evidence type="ECO:0000313" key="2">
    <source>
        <dbReference type="EMBL" id="KAK3890298.1"/>
    </source>
</evidence>
<dbReference type="AlphaFoldDB" id="A0AAE1GIP4"/>
<dbReference type="Proteomes" id="UP001286313">
    <property type="component" value="Unassembled WGS sequence"/>
</dbReference>
<name>A0AAE1GIP4_PETCI</name>
<dbReference type="GO" id="GO:0005657">
    <property type="term" value="C:replication fork"/>
    <property type="evidence" value="ECO:0007669"/>
    <property type="project" value="TreeGrafter"/>
</dbReference>
<dbReference type="PANTHER" id="PTHR23274:SF48">
    <property type="entry name" value="ATP-DEPENDENT DNA HELICASE"/>
    <property type="match status" value="1"/>
</dbReference>
<gene>
    <name evidence="2" type="ORF">Pcinc_005827</name>
</gene>
<protein>
    <recommendedName>
        <fullName evidence="1">DNA helicase Pif1-like 2B domain-containing protein</fullName>
    </recommendedName>
</protein>
<evidence type="ECO:0000259" key="1">
    <source>
        <dbReference type="Pfam" id="PF21530"/>
    </source>
</evidence>
<dbReference type="InterPro" id="IPR049163">
    <property type="entry name" value="Pif1-like_2B_dom"/>
</dbReference>
<evidence type="ECO:0000313" key="3">
    <source>
        <dbReference type="Proteomes" id="UP001286313"/>
    </source>
</evidence>
<comment type="caution">
    <text evidence="2">The sequence shown here is derived from an EMBL/GenBank/DDBJ whole genome shotgun (WGS) entry which is preliminary data.</text>
</comment>
<feature type="domain" description="DNA helicase Pif1-like 2B" evidence="1">
    <location>
        <begin position="21"/>
        <end position="64"/>
    </location>
</feature>
<dbReference type="SUPFAM" id="SSF52540">
    <property type="entry name" value="P-loop containing nucleoside triphosphate hydrolases"/>
    <property type="match status" value="1"/>
</dbReference>
<dbReference type="Pfam" id="PF21530">
    <property type="entry name" value="Pif1_2B_dom"/>
    <property type="match status" value="1"/>
</dbReference>
<dbReference type="InterPro" id="IPR027417">
    <property type="entry name" value="P-loop_NTPase"/>
</dbReference>